<dbReference type="InterPro" id="IPR045800">
    <property type="entry name" value="HMBD"/>
</dbReference>
<keyword evidence="2" id="KW-0813">Transport</keyword>
<dbReference type="FunFam" id="2.40.30.170:FF:000010">
    <property type="entry name" value="Efflux RND transporter periplasmic adaptor subunit"/>
    <property type="match status" value="1"/>
</dbReference>
<evidence type="ECO:0000313" key="8">
    <source>
        <dbReference type="EMBL" id="MBC2608165.1"/>
    </source>
</evidence>
<evidence type="ECO:0000259" key="5">
    <source>
        <dbReference type="Pfam" id="PF25869"/>
    </source>
</evidence>
<dbReference type="Pfam" id="PF25869">
    <property type="entry name" value="3HB_CusB"/>
    <property type="match status" value="1"/>
</dbReference>
<dbReference type="EMBL" id="JACHVC010000013">
    <property type="protein sequence ID" value="MBC2608165.1"/>
    <property type="molecule type" value="Genomic_DNA"/>
</dbReference>
<evidence type="ECO:0000256" key="1">
    <source>
        <dbReference type="ARBA" id="ARBA00009477"/>
    </source>
</evidence>
<gene>
    <name evidence="8" type="ORF">H5P27_19070</name>
</gene>
<dbReference type="InterPro" id="IPR058790">
    <property type="entry name" value="BSH_CusB"/>
</dbReference>
<protein>
    <submittedName>
        <fullName evidence="8">Efflux RND transporter periplasmic adaptor subunit</fullName>
    </submittedName>
</protein>
<reference evidence="8 9" key="1">
    <citation type="submission" date="2020-07" db="EMBL/GenBank/DDBJ databases">
        <authorList>
            <person name="Feng X."/>
        </authorList>
    </citation>
    <scope>NUCLEOTIDE SEQUENCE [LARGE SCALE GENOMIC DNA]</scope>
    <source>
        <strain evidence="8 9">JCM23202</strain>
    </source>
</reference>
<feature type="domain" description="Heavy metal binding" evidence="4">
    <location>
        <begin position="337"/>
        <end position="364"/>
    </location>
</feature>
<evidence type="ECO:0000256" key="2">
    <source>
        <dbReference type="ARBA" id="ARBA00022448"/>
    </source>
</evidence>
<dbReference type="GO" id="GO:0015679">
    <property type="term" value="P:plasma membrane copper ion transport"/>
    <property type="evidence" value="ECO:0007669"/>
    <property type="project" value="TreeGrafter"/>
</dbReference>
<dbReference type="RefSeq" id="WP_185662017.1">
    <property type="nucleotide sequence ID" value="NZ_CAWPOO010000013.1"/>
</dbReference>
<feature type="signal peptide" evidence="3">
    <location>
        <begin position="1"/>
        <end position="19"/>
    </location>
</feature>
<dbReference type="InterPro" id="IPR058792">
    <property type="entry name" value="Beta-barrel_RND_2"/>
</dbReference>
<dbReference type="Pfam" id="PF25954">
    <property type="entry name" value="Beta-barrel_RND_2"/>
    <property type="match status" value="1"/>
</dbReference>
<keyword evidence="9" id="KW-1185">Reference proteome</keyword>
<evidence type="ECO:0000259" key="6">
    <source>
        <dbReference type="Pfam" id="PF25919"/>
    </source>
</evidence>
<dbReference type="Gene3D" id="6.10.140.730">
    <property type="match status" value="1"/>
</dbReference>
<name>A0A7X1E9S3_9BACT</name>
<comment type="similarity">
    <text evidence="1">Belongs to the membrane fusion protein (MFP) (TC 8.A.1) family.</text>
</comment>
<dbReference type="Pfam" id="PF25919">
    <property type="entry name" value="BSH_CusB"/>
    <property type="match status" value="1"/>
</dbReference>
<accession>A0A7X1E9S3</accession>
<dbReference type="InterPro" id="IPR058791">
    <property type="entry name" value="3HB_CusB"/>
</dbReference>
<dbReference type="Gene3D" id="2.40.30.170">
    <property type="match status" value="1"/>
</dbReference>
<evidence type="ECO:0000259" key="7">
    <source>
        <dbReference type="Pfam" id="PF25954"/>
    </source>
</evidence>
<evidence type="ECO:0000256" key="3">
    <source>
        <dbReference type="SAM" id="SignalP"/>
    </source>
</evidence>
<dbReference type="GO" id="GO:0046914">
    <property type="term" value="F:transition metal ion binding"/>
    <property type="evidence" value="ECO:0007669"/>
    <property type="project" value="TreeGrafter"/>
</dbReference>
<feature type="domain" description="CusB-like barrel-sandwich hybrid" evidence="6">
    <location>
        <begin position="125"/>
        <end position="241"/>
    </location>
</feature>
<dbReference type="InterPro" id="IPR051909">
    <property type="entry name" value="MFP_Cation_Efflux"/>
</dbReference>
<sequence>MKKQFAYLGYILVAASAFLVGRCTFSPEKPISEHSGTHDHGAEPEEIWTCSMHPQIRQNAPGDCPICGMDLILADQSSGGEGVLVKMGEAARALAEVETTEVERNLPEISIRLVGSLSLDETKVRSISARFPARIEELFVNYTGIRVQQGDHLASIYSPELLSAQRELLLAYERESDGTFVEAARRKLRRWGLEEDQIDEIRTRGESDRFELRAPMGGVVTMKHVKEGDYLQEGSVLFEIADYSHLWLMLDAYESDLPWLRIGQKVAFSVDSYGEERFEGRVSFISPELDPATRSASVRINVENSDGRLKPGMFATGYAKAMITEEGGVFSPELAGKWISPMHPEVVKDEPGNCDVCGMALVPASELGYTDEAAVSAPILIPASAVLWTGERSVVYVETGTGPERNYEGREITIGSRVGDSFIALDGIAEGERVVARGAFKIDSSLQIQAKPSMMSMDTPHEHSSDSEMPMAESLLGSEQLEAILDTYLELQDALASDDLALAKSAVSELQEIAVDSGSLAASLGGLAAAEDLESMRRPYFDDLSALVIDSLESNSESLDRSLWRMHCPMVYSDRGADWIQGNDQLRNPFFGASMLTCGEVVRDYGND</sequence>
<keyword evidence="3" id="KW-0732">Signal</keyword>
<evidence type="ECO:0000259" key="4">
    <source>
        <dbReference type="Pfam" id="PF19335"/>
    </source>
</evidence>
<dbReference type="SUPFAM" id="SSF111369">
    <property type="entry name" value="HlyD-like secretion proteins"/>
    <property type="match status" value="1"/>
</dbReference>
<dbReference type="Gene3D" id="2.40.420.20">
    <property type="match status" value="1"/>
</dbReference>
<organism evidence="8 9">
    <name type="scientific">Pelagicoccus albus</name>
    <dbReference type="NCBI Taxonomy" id="415222"/>
    <lineage>
        <taxon>Bacteria</taxon>
        <taxon>Pseudomonadati</taxon>
        <taxon>Verrucomicrobiota</taxon>
        <taxon>Opitutia</taxon>
        <taxon>Puniceicoccales</taxon>
        <taxon>Pelagicoccaceae</taxon>
        <taxon>Pelagicoccus</taxon>
    </lineage>
</organism>
<dbReference type="Proteomes" id="UP000526501">
    <property type="component" value="Unassembled WGS sequence"/>
</dbReference>
<dbReference type="GO" id="GO:0030288">
    <property type="term" value="C:outer membrane-bounded periplasmic space"/>
    <property type="evidence" value="ECO:0007669"/>
    <property type="project" value="TreeGrafter"/>
</dbReference>
<feature type="domain" description="CusB-like beta-barrel" evidence="7">
    <location>
        <begin position="246"/>
        <end position="316"/>
    </location>
</feature>
<proteinExistence type="inferred from homology"/>
<feature type="domain" description="Heavy metal binding" evidence="4">
    <location>
        <begin position="48"/>
        <end position="72"/>
    </location>
</feature>
<dbReference type="Pfam" id="PF19335">
    <property type="entry name" value="HMBD"/>
    <property type="match status" value="2"/>
</dbReference>
<dbReference type="GO" id="GO:0060003">
    <property type="term" value="P:copper ion export"/>
    <property type="evidence" value="ECO:0007669"/>
    <property type="project" value="TreeGrafter"/>
</dbReference>
<dbReference type="PANTHER" id="PTHR30097:SF4">
    <property type="entry name" value="SLR6042 PROTEIN"/>
    <property type="match status" value="1"/>
</dbReference>
<dbReference type="AlphaFoldDB" id="A0A7X1E9S3"/>
<comment type="caution">
    <text evidence="8">The sequence shown here is derived from an EMBL/GenBank/DDBJ whole genome shotgun (WGS) entry which is preliminary data.</text>
</comment>
<evidence type="ECO:0000313" key="9">
    <source>
        <dbReference type="Proteomes" id="UP000526501"/>
    </source>
</evidence>
<feature type="domain" description="CusB-like three alpha-helical bundle" evidence="5">
    <location>
        <begin position="160"/>
        <end position="206"/>
    </location>
</feature>
<dbReference type="PANTHER" id="PTHR30097">
    <property type="entry name" value="CATION EFFLUX SYSTEM PROTEIN CUSB"/>
    <property type="match status" value="1"/>
</dbReference>
<feature type="chain" id="PRO_5031257027" evidence="3">
    <location>
        <begin position="20"/>
        <end position="608"/>
    </location>
</feature>